<comment type="similarity">
    <text evidence="4">Belongs to the peptidase T1B family.</text>
</comment>
<dbReference type="CDD" id="cd03758">
    <property type="entry name" value="proteasome_beta_type_2"/>
    <property type="match status" value="1"/>
</dbReference>
<dbReference type="PANTHER" id="PTHR32194:SF2">
    <property type="entry name" value="PROTEASOME SUBUNIT BETA TYPE-1"/>
    <property type="match status" value="1"/>
</dbReference>
<dbReference type="PROSITE" id="PS00854">
    <property type="entry name" value="PROTEASOME_BETA_1"/>
    <property type="match status" value="1"/>
</dbReference>
<sequence length="201" mass="22206">MDHLLGLVGDGYALVAADRNVNHSIIAVKHDEDKILKLDNSKLLGCVGELGDTKNFSEYVQKNMALYALRNGCHLSTHAAAHFVRGEIAHAIRHSPKMCNMILVGFDGDSGPSLYHIDYLGGMHRMNYGAHGYGGFFASSLMDRLWRPNMPLEEGIQLMKKAFAEINQRFLVGGATFTLKVVDKDGTRIIDLGEQNNSMQT</sequence>
<keyword evidence="7" id="KW-1185">Reference proteome</keyword>
<dbReference type="PROSITE" id="PS51476">
    <property type="entry name" value="PROTEASOME_BETA_2"/>
    <property type="match status" value="1"/>
</dbReference>
<dbReference type="GO" id="GO:0005634">
    <property type="term" value="C:nucleus"/>
    <property type="evidence" value="ECO:0007669"/>
    <property type="project" value="UniProtKB-SubCell"/>
</dbReference>
<evidence type="ECO:0000256" key="1">
    <source>
        <dbReference type="ARBA" id="ARBA00022490"/>
    </source>
</evidence>
<dbReference type="GO" id="GO:0005839">
    <property type="term" value="C:proteasome core complex"/>
    <property type="evidence" value="ECO:0007669"/>
    <property type="project" value="InterPro"/>
</dbReference>
<dbReference type="SUPFAM" id="SSF56235">
    <property type="entry name" value="N-terminal nucleophile aminohydrolases (Ntn hydrolases)"/>
    <property type="match status" value="1"/>
</dbReference>
<dbReference type="InterPro" id="IPR023333">
    <property type="entry name" value="Proteasome_suB-type"/>
</dbReference>
<dbReference type="Pfam" id="PF00227">
    <property type="entry name" value="Proteasome"/>
    <property type="match status" value="1"/>
</dbReference>
<comment type="subunit">
    <text evidence="4">Component of the proteasome complex.</text>
</comment>
<keyword evidence="3 4" id="KW-0539">Nucleus</keyword>
<dbReference type="OrthoDB" id="268428at2759"/>
<comment type="function">
    <text evidence="4">Component of the proteasome, a multicatalytic proteinase complex which is characterized by its ability to cleave peptides with Arg, Phe, Tyr, Leu, and Glu adjacent to the leaving group at neutral or slightly basic pH. The proteasome has an ATP-dependent proteolytic activity.</text>
</comment>
<gene>
    <name evidence="5" type="ORF">GUITHDRAFT_166717</name>
</gene>
<organism evidence="5">
    <name type="scientific">Guillardia theta (strain CCMP2712)</name>
    <name type="common">Cryptophyte</name>
    <dbReference type="NCBI Taxonomy" id="905079"/>
    <lineage>
        <taxon>Eukaryota</taxon>
        <taxon>Cryptophyceae</taxon>
        <taxon>Pyrenomonadales</taxon>
        <taxon>Geminigeraceae</taxon>
        <taxon>Guillardia</taxon>
    </lineage>
</organism>
<evidence type="ECO:0000313" key="6">
    <source>
        <dbReference type="EnsemblProtists" id="EKX32382"/>
    </source>
</evidence>
<dbReference type="PANTHER" id="PTHR32194">
    <property type="entry name" value="METALLOPROTEASE TLDD"/>
    <property type="match status" value="1"/>
</dbReference>
<name>L1I8I2_GUITC</name>
<comment type="subcellular location">
    <subcellularLocation>
        <location evidence="4">Cytoplasm</location>
    </subcellularLocation>
    <subcellularLocation>
        <location evidence="4">Nucleus</location>
    </subcellularLocation>
</comment>
<dbReference type="InterPro" id="IPR035206">
    <property type="entry name" value="Proteasome_beta2"/>
</dbReference>
<dbReference type="GO" id="GO:0010498">
    <property type="term" value="P:proteasomal protein catabolic process"/>
    <property type="evidence" value="ECO:0007669"/>
    <property type="project" value="InterPro"/>
</dbReference>
<dbReference type="GO" id="GO:0005737">
    <property type="term" value="C:cytoplasm"/>
    <property type="evidence" value="ECO:0007669"/>
    <property type="project" value="UniProtKB-SubCell"/>
</dbReference>
<dbReference type="KEGG" id="gtt:GUITHDRAFT_166717"/>
<dbReference type="OMA" id="MKRDHDK"/>
<dbReference type="GeneID" id="17289101"/>
<keyword evidence="1 4" id="KW-0963">Cytoplasm</keyword>
<reference evidence="6" key="3">
    <citation type="submission" date="2016-03" db="UniProtKB">
        <authorList>
            <consortium name="EnsemblProtists"/>
        </authorList>
    </citation>
    <scope>IDENTIFICATION</scope>
</reference>
<evidence type="ECO:0000256" key="2">
    <source>
        <dbReference type="ARBA" id="ARBA00022942"/>
    </source>
</evidence>
<accession>L1I8I2</accession>
<dbReference type="InterPro" id="IPR016050">
    <property type="entry name" value="Proteasome_bsu_CS"/>
</dbReference>
<dbReference type="EnsemblProtists" id="EKX32382">
    <property type="protein sequence ID" value="EKX32382"/>
    <property type="gene ID" value="GUITHDRAFT_166717"/>
</dbReference>
<dbReference type="PaxDb" id="55529-EKX32382"/>
<dbReference type="Gene3D" id="3.60.20.10">
    <property type="entry name" value="Glutamine Phosphoribosylpyrophosphate, subunit 1, domain 1"/>
    <property type="match status" value="1"/>
</dbReference>
<dbReference type="AlphaFoldDB" id="L1I8I2"/>
<evidence type="ECO:0000256" key="3">
    <source>
        <dbReference type="ARBA" id="ARBA00023242"/>
    </source>
</evidence>
<evidence type="ECO:0000313" key="5">
    <source>
        <dbReference type="EMBL" id="EKX32382.1"/>
    </source>
</evidence>
<proteinExistence type="inferred from homology"/>
<dbReference type="STRING" id="905079.L1I8I2"/>
<dbReference type="RefSeq" id="XP_005819362.1">
    <property type="nucleotide sequence ID" value="XM_005819305.1"/>
</dbReference>
<dbReference type="InterPro" id="IPR029055">
    <property type="entry name" value="Ntn_hydrolases_N"/>
</dbReference>
<dbReference type="Proteomes" id="UP000011087">
    <property type="component" value="Unassembled WGS sequence"/>
</dbReference>
<reference evidence="5 7" key="1">
    <citation type="journal article" date="2012" name="Nature">
        <title>Algal genomes reveal evolutionary mosaicism and the fate of nucleomorphs.</title>
        <authorList>
            <consortium name="DOE Joint Genome Institute"/>
            <person name="Curtis B.A."/>
            <person name="Tanifuji G."/>
            <person name="Burki F."/>
            <person name="Gruber A."/>
            <person name="Irimia M."/>
            <person name="Maruyama S."/>
            <person name="Arias M.C."/>
            <person name="Ball S.G."/>
            <person name="Gile G.H."/>
            <person name="Hirakawa Y."/>
            <person name="Hopkins J.F."/>
            <person name="Kuo A."/>
            <person name="Rensing S.A."/>
            <person name="Schmutz J."/>
            <person name="Symeonidi A."/>
            <person name="Elias M."/>
            <person name="Eveleigh R.J."/>
            <person name="Herman E.K."/>
            <person name="Klute M.J."/>
            <person name="Nakayama T."/>
            <person name="Obornik M."/>
            <person name="Reyes-Prieto A."/>
            <person name="Armbrust E.V."/>
            <person name="Aves S.J."/>
            <person name="Beiko R.G."/>
            <person name="Coutinho P."/>
            <person name="Dacks J.B."/>
            <person name="Durnford D.G."/>
            <person name="Fast N.M."/>
            <person name="Green B.R."/>
            <person name="Grisdale C.J."/>
            <person name="Hempel F."/>
            <person name="Henrissat B."/>
            <person name="Hoppner M.P."/>
            <person name="Ishida K."/>
            <person name="Kim E."/>
            <person name="Koreny L."/>
            <person name="Kroth P.G."/>
            <person name="Liu Y."/>
            <person name="Malik S.B."/>
            <person name="Maier U.G."/>
            <person name="McRose D."/>
            <person name="Mock T."/>
            <person name="Neilson J.A."/>
            <person name="Onodera N.T."/>
            <person name="Poole A.M."/>
            <person name="Pritham E.J."/>
            <person name="Richards T.A."/>
            <person name="Rocap G."/>
            <person name="Roy S.W."/>
            <person name="Sarai C."/>
            <person name="Schaack S."/>
            <person name="Shirato S."/>
            <person name="Slamovits C.H."/>
            <person name="Spencer D.F."/>
            <person name="Suzuki S."/>
            <person name="Worden A.Z."/>
            <person name="Zauner S."/>
            <person name="Barry K."/>
            <person name="Bell C."/>
            <person name="Bharti A.K."/>
            <person name="Crow J.A."/>
            <person name="Grimwood J."/>
            <person name="Kramer R."/>
            <person name="Lindquist E."/>
            <person name="Lucas S."/>
            <person name="Salamov A."/>
            <person name="McFadden G.I."/>
            <person name="Lane C.E."/>
            <person name="Keeling P.J."/>
            <person name="Gray M.W."/>
            <person name="Grigoriev I.V."/>
            <person name="Archibald J.M."/>
        </authorList>
    </citation>
    <scope>NUCLEOTIDE SEQUENCE</scope>
    <source>
        <strain evidence="5 7">CCMP2712</strain>
    </source>
</reference>
<dbReference type="InterPro" id="IPR001353">
    <property type="entry name" value="Proteasome_sua/b"/>
</dbReference>
<evidence type="ECO:0000313" key="7">
    <source>
        <dbReference type="Proteomes" id="UP000011087"/>
    </source>
</evidence>
<protein>
    <recommendedName>
        <fullName evidence="4">Proteasome subunit beta</fullName>
    </recommendedName>
</protein>
<evidence type="ECO:0000256" key="4">
    <source>
        <dbReference type="RuleBase" id="RU004203"/>
    </source>
</evidence>
<reference evidence="7" key="2">
    <citation type="submission" date="2012-11" db="EMBL/GenBank/DDBJ databases">
        <authorList>
            <person name="Kuo A."/>
            <person name="Curtis B.A."/>
            <person name="Tanifuji G."/>
            <person name="Burki F."/>
            <person name="Gruber A."/>
            <person name="Irimia M."/>
            <person name="Maruyama S."/>
            <person name="Arias M.C."/>
            <person name="Ball S.G."/>
            <person name="Gile G.H."/>
            <person name="Hirakawa Y."/>
            <person name="Hopkins J.F."/>
            <person name="Rensing S.A."/>
            <person name="Schmutz J."/>
            <person name="Symeonidi A."/>
            <person name="Elias M."/>
            <person name="Eveleigh R.J."/>
            <person name="Herman E.K."/>
            <person name="Klute M.J."/>
            <person name="Nakayama T."/>
            <person name="Obornik M."/>
            <person name="Reyes-Prieto A."/>
            <person name="Armbrust E.V."/>
            <person name="Aves S.J."/>
            <person name="Beiko R.G."/>
            <person name="Coutinho P."/>
            <person name="Dacks J.B."/>
            <person name="Durnford D.G."/>
            <person name="Fast N.M."/>
            <person name="Green B.R."/>
            <person name="Grisdale C."/>
            <person name="Hempe F."/>
            <person name="Henrissat B."/>
            <person name="Hoppner M.P."/>
            <person name="Ishida K.-I."/>
            <person name="Kim E."/>
            <person name="Koreny L."/>
            <person name="Kroth P.G."/>
            <person name="Liu Y."/>
            <person name="Malik S.-B."/>
            <person name="Maier U.G."/>
            <person name="McRose D."/>
            <person name="Mock T."/>
            <person name="Neilson J.A."/>
            <person name="Onodera N.T."/>
            <person name="Poole A.M."/>
            <person name="Pritham E.J."/>
            <person name="Richards T.A."/>
            <person name="Rocap G."/>
            <person name="Roy S.W."/>
            <person name="Sarai C."/>
            <person name="Schaack S."/>
            <person name="Shirato S."/>
            <person name="Slamovits C.H."/>
            <person name="Spencer D.F."/>
            <person name="Suzuki S."/>
            <person name="Worden A.Z."/>
            <person name="Zauner S."/>
            <person name="Barry K."/>
            <person name="Bell C."/>
            <person name="Bharti A.K."/>
            <person name="Crow J.A."/>
            <person name="Grimwood J."/>
            <person name="Kramer R."/>
            <person name="Lindquist E."/>
            <person name="Lucas S."/>
            <person name="Salamov A."/>
            <person name="McFadden G.I."/>
            <person name="Lane C.E."/>
            <person name="Keeling P.J."/>
            <person name="Gray M.W."/>
            <person name="Grigoriev I.V."/>
            <person name="Archibald J.M."/>
        </authorList>
    </citation>
    <scope>NUCLEOTIDE SEQUENCE</scope>
    <source>
        <strain evidence="7">CCMP2712</strain>
    </source>
</reference>
<dbReference type="HOGENOM" id="CLU_035750_12_1_1"/>
<dbReference type="EMBL" id="JH993193">
    <property type="protein sequence ID" value="EKX32382.1"/>
    <property type="molecule type" value="Genomic_DNA"/>
</dbReference>
<keyword evidence="2 4" id="KW-0647">Proteasome</keyword>
<dbReference type="eggNOG" id="KOG0177">
    <property type="taxonomic scope" value="Eukaryota"/>
</dbReference>